<evidence type="ECO:0000313" key="2">
    <source>
        <dbReference type="Proteomes" id="UP001521150"/>
    </source>
</evidence>
<name>A0ABS8Z6F2_9PSEU</name>
<sequence length="384" mass="41479">MVLDWYTEAWTSIAVIDGQLPWDAEVGVAITQGAVYDAVNGIVRSHQPYLAMPAARPRDSQDAAAATASFSVLATLLPRQRDRLQAKYDRTLSAIPAGRAKQGGIAAGKQAADTMLAARKGDGRDVVGPPFVGTQPGQWRPTPPSYTPSQGTAFGNIKPFLVPSAAKLRTAGPNALTSAAYAADFNEVKAYGGVTSTVRTQDQKEAAIFWHERPSVEYAMHHQIAQTRGLNAADAARMFAVAHLVGVDSLIGCFNDKYFWKTWRPVTAIHEAANDGNPATTADPDWKPLLGTPAHPDHPSGHSCVSAGYGKALEYFFHTDNITFSAYSKDSGTTRHFTSFSQKLDEVIGARIWGGIHTRTADVQGAKIGKDVATWSRDHYFRPL</sequence>
<dbReference type="InterPro" id="IPR036938">
    <property type="entry name" value="PAP2/HPO_sf"/>
</dbReference>
<keyword evidence="2" id="KW-1185">Reference proteome</keyword>
<proteinExistence type="predicted"/>
<organism evidence="1 2">
    <name type="scientific">Kibdelosporangium philippinense</name>
    <dbReference type="NCBI Taxonomy" id="211113"/>
    <lineage>
        <taxon>Bacteria</taxon>
        <taxon>Bacillati</taxon>
        <taxon>Actinomycetota</taxon>
        <taxon>Actinomycetes</taxon>
        <taxon>Pseudonocardiales</taxon>
        <taxon>Pseudonocardiaceae</taxon>
        <taxon>Kibdelosporangium</taxon>
    </lineage>
</organism>
<protein>
    <submittedName>
        <fullName evidence="1">Vanadium-dependent haloperoxidase</fullName>
    </submittedName>
</protein>
<accession>A0ABS8Z6F2</accession>
<dbReference type="PANTHER" id="PTHR34599:SF1">
    <property type="entry name" value="PHOSPHATIDIC ACID PHOSPHATASE TYPE 2_HALOPEROXIDASE DOMAIN-CONTAINING PROTEIN"/>
    <property type="match status" value="1"/>
</dbReference>
<dbReference type="Proteomes" id="UP001521150">
    <property type="component" value="Unassembled WGS sequence"/>
</dbReference>
<dbReference type="PANTHER" id="PTHR34599">
    <property type="entry name" value="PEROXIDASE-RELATED"/>
    <property type="match status" value="1"/>
</dbReference>
<comment type="caution">
    <text evidence="1">The sequence shown here is derived from an EMBL/GenBank/DDBJ whole genome shotgun (WGS) entry which is preliminary data.</text>
</comment>
<gene>
    <name evidence="1" type="ORF">LWC34_05895</name>
</gene>
<dbReference type="InterPro" id="IPR052559">
    <property type="entry name" value="V-haloperoxidase"/>
</dbReference>
<reference evidence="1 2" key="1">
    <citation type="submission" date="2021-12" db="EMBL/GenBank/DDBJ databases">
        <title>Genome sequence of Kibdelosporangium philippinense ATCC 49844.</title>
        <authorList>
            <person name="Fedorov E.A."/>
            <person name="Omeragic M."/>
            <person name="Shalygina K.F."/>
            <person name="Maclea K.S."/>
        </authorList>
    </citation>
    <scope>NUCLEOTIDE SEQUENCE [LARGE SCALE GENOMIC DNA]</scope>
    <source>
        <strain evidence="1 2">ATCC 49844</strain>
    </source>
</reference>
<dbReference type="CDD" id="cd03398">
    <property type="entry name" value="PAP2_haloperoxidase"/>
    <property type="match status" value="1"/>
</dbReference>
<evidence type="ECO:0000313" key="1">
    <source>
        <dbReference type="EMBL" id="MCE7002365.1"/>
    </source>
</evidence>
<dbReference type="Gene3D" id="1.10.606.20">
    <property type="match status" value="1"/>
</dbReference>
<dbReference type="EMBL" id="JAJVCN010000001">
    <property type="protein sequence ID" value="MCE7002365.1"/>
    <property type="molecule type" value="Genomic_DNA"/>
</dbReference>
<dbReference type="SUPFAM" id="SSF48317">
    <property type="entry name" value="Acid phosphatase/Vanadium-dependent haloperoxidase"/>
    <property type="match status" value="1"/>
</dbReference>